<dbReference type="VEuPathDB" id="FungiDB:MYCTH_2296937"/>
<dbReference type="InParanoid" id="G2Q3P6"/>
<evidence type="ECO:0000256" key="2">
    <source>
        <dbReference type="SAM" id="Phobius"/>
    </source>
</evidence>
<proteinExistence type="predicted"/>
<dbReference type="EMBL" id="CP003002">
    <property type="protein sequence ID" value="AEO54399.1"/>
    <property type="molecule type" value="Genomic_DNA"/>
</dbReference>
<protein>
    <submittedName>
        <fullName evidence="3">Uncharacterized protein</fullName>
    </submittedName>
</protein>
<keyword evidence="2" id="KW-0472">Membrane</keyword>
<dbReference type="HOGENOM" id="CLU_2607684_0_0_1"/>
<accession>G2Q3P6</accession>
<feature type="region of interest" description="Disordered" evidence="1">
    <location>
        <begin position="1"/>
        <end position="29"/>
    </location>
</feature>
<dbReference type="Proteomes" id="UP000007322">
    <property type="component" value="Chromosome 1"/>
</dbReference>
<dbReference type="AlphaFoldDB" id="G2Q3P6"/>
<evidence type="ECO:0000313" key="3">
    <source>
        <dbReference type="EMBL" id="AEO54399.1"/>
    </source>
</evidence>
<sequence>MTQRGRSSRHEGHGLQTQSNNAIPIPADSMAKNHKPPALRSLQNLIMILFVVFLSIWAILTLNIAPRRQHRGVAFGSGR</sequence>
<keyword evidence="4" id="KW-1185">Reference proteome</keyword>
<dbReference type="KEGG" id="mtm:MYCTH_2296937"/>
<keyword evidence="2" id="KW-0812">Transmembrane</keyword>
<keyword evidence="2" id="KW-1133">Transmembrane helix</keyword>
<evidence type="ECO:0000313" key="4">
    <source>
        <dbReference type="Proteomes" id="UP000007322"/>
    </source>
</evidence>
<evidence type="ECO:0000256" key="1">
    <source>
        <dbReference type="SAM" id="MobiDB-lite"/>
    </source>
</evidence>
<feature type="transmembrane region" description="Helical" evidence="2">
    <location>
        <begin position="45"/>
        <end position="65"/>
    </location>
</feature>
<name>G2Q3P6_THET4</name>
<reference evidence="3 4" key="1">
    <citation type="journal article" date="2011" name="Nat. Biotechnol.">
        <title>Comparative genomic analysis of the thermophilic biomass-degrading fungi Myceliophthora thermophila and Thielavia terrestris.</title>
        <authorList>
            <person name="Berka R.M."/>
            <person name="Grigoriev I.V."/>
            <person name="Otillar R."/>
            <person name="Salamov A."/>
            <person name="Grimwood J."/>
            <person name="Reid I."/>
            <person name="Ishmael N."/>
            <person name="John T."/>
            <person name="Darmond C."/>
            <person name="Moisan M.-C."/>
            <person name="Henrissat B."/>
            <person name="Coutinho P.M."/>
            <person name="Lombard V."/>
            <person name="Natvig D.O."/>
            <person name="Lindquist E."/>
            <person name="Schmutz J."/>
            <person name="Lucas S."/>
            <person name="Harris P."/>
            <person name="Powlowski J."/>
            <person name="Bellemare A."/>
            <person name="Taylor D."/>
            <person name="Butler G."/>
            <person name="de Vries R.P."/>
            <person name="Allijn I.E."/>
            <person name="van den Brink J."/>
            <person name="Ushinsky S."/>
            <person name="Storms R."/>
            <person name="Powell A.J."/>
            <person name="Paulsen I.T."/>
            <person name="Elbourne L.D.H."/>
            <person name="Baker S.E."/>
            <person name="Magnuson J."/>
            <person name="LaBoissiere S."/>
            <person name="Clutterbuck A.J."/>
            <person name="Martinez D."/>
            <person name="Wogulis M."/>
            <person name="de Leon A.L."/>
            <person name="Rey M.W."/>
            <person name="Tsang A."/>
        </authorList>
    </citation>
    <scope>NUCLEOTIDE SEQUENCE [LARGE SCALE GENOMIC DNA]</scope>
    <source>
        <strain evidence="4">ATCC 42464 / BCRC 31852 / DSM 1799</strain>
    </source>
</reference>
<gene>
    <name evidence="3" type="ORF">MYCTH_2296937</name>
</gene>
<organism evidence="3 4">
    <name type="scientific">Thermothelomyces thermophilus (strain ATCC 42464 / BCRC 31852 / DSM 1799)</name>
    <name type="common">Sporotrichum thermophile</name>
    <dbReference type="NCBI Taxonomy" id="573729"/>
    <lineage>
        <taxon>Eukaryota</taxon>
        <taxon>Fungi</taxon>
        <taxon>Dikarya</taxon>
        <taxon>Ascomycota</taxon>
        <taxon>Pezizomycotina</taxon>
        <taxon>Sordariomycetes</taxon>
        <taxon>Sordariomycetidae</taxon>
        <taxon>Sordariales</taxon>
        <taxon>Chaetomiaceae</taxon>
        <taxon>Thermothelomyces</taxon>
    </lineage>
</organism>
<dbReference type="GeneID" id="11508123"/>
<dbReference type="RefSeq" id="XP_003659644.1">
    <property type="nucleotide sequence ID" value="XM_003659596.1"/>
</dbReference>